<evidence type="ECO:0000313" key="5">
    <source>
        <dbReference type="Proteomes" id="UP001233999"/>
    </source>
</evidence>
<dbReference type="PANTHER" id="PTHR24322">
    <property type="entry name" value="PKSB"/>
    <property type="match status" value="1"/>
</dbReference>
<dbReference type="PRINTS" id="PR00080">
    <property type="entry name" value="SDRFAMILY"/>
</dbReference>
<dbReference type="GO" id="GO:0005811">
    <property type="term" value="C:lipid droplet"/>
    <property type="evidence" value="ECO:0007669"/>
    <property type="project" value="TreeGrafter"/>
</dbReference>
<dbReference type="PRINTS" id="PR00081">
    <property type="entry name" value="GDHRDH"/>
</dbReference>
<keyword evidence="5" id="KW-1185">Reference proteome</keyword>
<evidence type="ECO:0000313" key="4">
    <source>
        <dbReference type="EMBL" id="KAJ9593328.1"/>
    </source>
</evidence>
<organism evidence="4 5">
    <name type="scientific">Diploptera punctata</name>
    <name type="common">Pacific beetle cockroach</name>
    <dbReference type="NCBI Taxonomy" id="6984"/>
    <lineage>
        <taxon>Eukaryota</taxon>
        <taxon>Metazoa</taxon>
        <taxon>Ecdysozoa</taxon>
        <taxon>Arthropoda</taxon>
        <taxon>Hexapoda</taxon>
        <taxon>Insecta</taxon>
        <taxon>Pterygota</taxon>
        <taxon>Neoptera</taxon>
        <taxon>Polyneoptera</taxon>
        <taxon>Dictyoptera</taxon>
        <taxon>Blattodea</taxon>
        <taxon>Blaberoidea</taxon>
        <taxon>Blaberidae</taxon>
        <taxon>Diplopterinae</taxon>
        <taxon>Diploptera</taxon>
    </lineage>
</organism>
<comment type="caution">
    <text evidence="4">The sequence shown here is derived from an EMBL/GenBank/DDBJ whole genome shotgun (WGS) entry which is preliminary data.</text>
</comment>
<protein>
    <submittedName>
        <fullName evidence="4">Uncharacterized protein</fullName>
    </submittedName>
</protein>
<dbReference type="InterPro" id="IPR020904">
    <property type="entry name" value="Sc_DH/Rdtase_CS"/>
</dbReference>
<dbReference type="Gene3D" id="3.40.50.720">
    <property type="entry name" value="NAD(P)-binding Rossmann-like Domain"/>
    <property type="match status" value="1"/>
</dbReference>
<sequence length="232" mass="26214">YMLTRKIYISYERFFVFFIPPIQKPIRGELVLITGAGHGIGRQLALEFAILGARVICLDVNEGSNKAVILTLHVRGYEAYGIKCNIGDRNEIRNMVKQVKAEYGFVSIIVNNAAVMPVGGLMDITDEDILETFNVNILSHFWIIKEFLPDMVERKRGHVVAISSMCGVSGVADMATYCSTKFAIRGLMEAAAEEVRMMGLEDRIFFTTAFPFMWTQVWHRTRITDFRGCSLP</sequence>
<name>A0AAD8A6N6_DIPPU</name>
<dbReference type="GO" id="GO:0016616">
    <property type="term" value="F:oxidoreductase activity, acting on the CH-OH group of donors, NAD or NADP as acceptor"/>
    <property type="evidence" value="ECO:0007669"/>
    <property type="project" value="TreeGrafter"/>
</dbReference>
<dbReference type="SUPFAM" id="SSF51735">
    <property type="entry name" value="NAD(P)-binding Rossmann-fold domains"/>
    <property type="match status" value="1"/>
</dbReference>
<dbReference type="Proteomes" id="UP001233999">
    <property type="component" value="Unassembled WGS sequence"/>
</dbReference>
<keyword evidence="2" id="KW-0560">Oxidoreductase</keyword>
<feature type="non-terminal residue" evidence="4">
    <location>
        <position position="232"/>
    </location>
</feature>
<gene>
    <name evidence="4" type="ORF">L9F63_015120</name>
</gene>
<proteinExistence type="inferred from homology"/>
<dbReference type="Pfam" id="PF00106">
    <property type="entry name" value="adh_short"/>
    <property type="match status" value="1"/>
</dbReference>
<dbReference type="PANTHER" id="PTHR24322:SF736">
    <property type="entry name" value="RETINOL DEHYDROGENASE 10"/>
    <property type="match status" value="1"/>
</dbReference>
<dbReference type="InterPro" id="IPR002347">
    <property type="entry name" value="SDR_fam"/>
</dbReference>
<reference evidence="4" key="1">
    <citation type="journal article" date="2023" name="IScience">
        <title>Live-bearing cockroach genome reveals convergent evolutionary mechanisms linked to viviparity in insects and beyond.</title>
        <authorList>
            <person name="Fouks B."/>
            <person name="Harrison M.C."/>
            <person name="Mikhailova A.A."/>
            <person name="Marchal E."/>
            <person name="English S."/>
            <person name="Carruthers M."/>
            <person name="Jennings E.C."/>
            <person name="Chiamaka E.L."/>
            <person name="Frigard R.A."/>
            <person name="Pippel M."/>
            <person name="Attardo G.M."/>
            <person name="Benoit J.B."/>
            <person name="Bornberg-Bauer E."/>
            <person name="Tobe S.S."/>
        </authorList>
    </citation>
    <scope>NUCLEOTIDE SEQUENCE</scope>
    <source>
        <strain evidence="4">Stay&amp;Tobe</strain>
    </source>
</reference>
<dbReference type="EMBL" id="JASPKZ010003447">
    <property type="protein sequence ID" value="KAJ9593328.1"/>
    <property type="molecule type" value="Genomic_DNA"/>
</dbReference>
<evidence type="ECO:0000256" key="3">
    <source>
        <dbReference type="RuleBase" id="RU000363"/>
    </source>
</evidence>
<comment type="similarity">
    <text evidence="1 3">Belongs to the short-chain dehydrogenases/reductases (SDR) family.</text>
</comment>
<dbReference type="AlphaFoldDB" id="A0AAD8A6N6"/>
<evidence type="ECO:0000256" key="2">
    <source>
        <dbReference type="ARBA" id="ARBA00023002"/>
    </source>
</evidence>
<dbReference type="PROSITE" id="PS00061">
    <property type="entry name" value="ADH_SHORT"/>
    <property type="match status" value="1"/>
</dbReference>
<accession>A0AAD8A6N6</accession>
<dbReference type="InterPro" id="IPR036291">
    <property type="entry name" value="NAD(P)-bd_dom_sf"/>
</dbReference>
<reference evidence="4" key="2">
    <citation type="submission" date="2023-05" db="EMBL/GenBank/DDBJ databases">
        <authorList>
            <person name="Fouks B."/>
        </authorList>
    </citation>
    <scope>NUCLEOTIDE SEQUENCE</scope>
    <source>
        <strain evidence="4">Stay&amp;Tobe</strain>
        <tissue evidence="4">Testes</tissue>
    </source>
</reference>
<evidence type="ECO:0000256" key="1">
    <source>
        <dbReference type="ARBA" id="ARBA00006484"/>
    </source>
</evidence>